<proteinExistence type="predicted"/>
<comment type="caution">
    <text evidence="1">The sequence shown here is derived from an EMBL/GenBank/DDBJ whole genome shotgun (WGS) entry which is preliminary data.</text>
</comment>
<organism evidence="1 2">
    <name type="scientific">Ixodes persulcatus</name>
    <name type="common">Taiga tick</name>
    <dbReference type="NCBI Taxonomy" id="34615"/>
    <lineage>
        <taxon>Eukaryota</taxon>
        <taxon>Metazoa</taxon>
        <taxon>Ecdysozoa</taxon>
        <taxon>Arthropoda</taxon>
        <taxon>Chelicerata</taxon>
        <taxon>Arachnida</taxon>
        <taxon>Acari</taxon>
        <taxon>Parasitiformes</taxon>
        <taxon>Ixodida</taxon>
        <taxon>Ixodoidea</taxon>
        <taxon>Ixodidae</taxon>
        <taxon>Ixodinae</taxon>
        <taxon>Ixodes</taxon>
    </lineage>
</organism>
<evidence type="ECO:0000313" key="1">
    <source>
        <dbReference type="EMBL" id="KAG0444989.1"/>
    </source>
</evidence>
<evidence type="ECO:0000313" key="2">
    <source>
        <dbReference type="Proteomes" id="UP000805193"/>
    </source>
</evidence>
<sequence>MRPEGRPERIHQLVCDLNRPRLVVTAVVLASFLISSFIALGPPRVDYVKAHPACKSFECAALGQAISTSVNSRIAPCQNFYRFVCDGWIKSHPARDGELRRVVMRELADDVVASQKKALISTQVPARGQDAFHRLAYVYQACVRVEKADADGIRVLKEFMGFVGLQWLQVSRTRSLDLLRTVVRLSLQWDIPVLIYLGVRPSPYDKEQLLVSVDRGPSLGVDRAVDAAGEPRKSALRKLAALAGELLGDPGQAEKIEAAVTLCEKYLKDQATAVRRSARKRGLDFRRVLSFKDLEAMTFVDDGSLWLDAVNAQLSPGHRLSPSDSVLLDHPDHVVAAARLIRKPELLQSLVYYLGWLLVQQLGPKAALSLRKAQHALERQGTTDGDPAGELNLWRVCMREAEELMPTVYSALYVQQHGAAVDKPKYDVKAIVDHVLWVTTETVRRVRWMDERTKAKALTKLKKMRGLIAFPQWMRNSTLARGLDSELPDLNEHYLATWLRIKEVKSARMRRGLRDRHQDDQTYHYRVSEVDVRYYADENRLVIHPAVLSVPLYAYGAPVALNYGALGSLVARQVLGAFDLEGCNFDEAGNENHWCSSDARVPGMAAHNDTWSREQLAADTEGLKVSLRAYRLLVKNLGGDRYDEALAGLPYTPEQLFFLNRGLLFCANVNLRLLRERGREDMLAAHEYRCNVPLINMPDFTKAFHCKPGDLMYARSRKVVDRMPGALLVKSWPPMNAGGRVRVKAWFNSLAKRAADPLCGREGATRVACGVGQLGPSSTRARDSVTATTGKCFGDAEI</sequence>
<dbReference type="Proteomes" id="UP000805193">
    <property type="component" value="Unassembled WGS sequence"/>
</dbReference>
<dbReference type="EMBL" id="JABSTQ010001089">
    <property type="protein sequence ID" value="KAG0444989.1"/>
    <property type="molecule type" value="Genomic_DNA"/>
</dbReference>
<accession>A0AC60QZE5</accession>
<keyword evidence="2" id="KW-1185">Reference proteome</keyword>
<reference evidence="1 2" key="1">
    <citation type="journal article" date="2020" name="Cell">
        <title>Large-Scale Comparative Analyses of Tick Genomes Elucidate Their Genetic Diversity and Vector Capacities.</title>
        <authorList>
            <consortium name="Tick Genome and Microbiome Consortium (TIGMIC)"/>
            <person name="Jia N."/>
            <person name="Wang J."/>
            <person name="Shi W."/>
            <person name="Du L."/>
            <person name="Sun Y."/>
            <person name="Zhan W."/>
            <person name="Jiang J.F."/>
            <person name="Wang Q."/>
            <person name="Zhang B."/>
            <person name="Ji P."/>
            <person name="Bell-Sakyi L."/>
            <person name="Cui X.M."/>
            <person name="Yuan T.T."/>
            <person name="Jiang B.G."/>
            <person name="Yang W.F."/>
            <person name="Lam T.T."/>
            <person name="Chang Q.C."/>
            <person name="Ding S.J."/>
            <person name="Wang X.J."/>
            <person name="Zhu J.G."/>
            <person name="Ruan X.D."/>
            <person name="Zhao L."/>
            <person name="Wei J.T."/>
            <person name="Ye R.Z."/>
            <person name="Que T.C."/>
            <person name="Du C.H."/>
            <person name="Zhou Y.H."/>
            <person name="Cheng J.X."/>
            <person name="Dai P.F."/>
            <person name="Guo W.B."/>
            <person name="Han X.H."/>
            <person name="Huang E.J."/>
            <person name="Li L.F."/>
            <person name="Wei W."/>
            <person name="Gao Y.C."/>
            <person name="Liu J.Z."/>
            <person name="Shao H.Z."/>
            <person name="Wang X."/>
            <person name="Wang C.C."/>
            <person name="Yang T.C."/>
            <person name="Huo Q.B."/>
            <person name="Li W."/>
            <person name="Chen H.Y."/>
            <person name="Chen S.E."/>
            <person name="Zhou L.G."/>
            <person name="Ni X.B."/>
            <person name="Tian J.H."/>
            <person name="Sheng Y."/>
            <person name="Liu T."/>
            <person name="Pan Y.S."/>
            <person name="Xia L.Y."/>
            <person name="Li J."/>
            <person name="Zhao F."/>
            <person name="Cao W.C."/>
        </authorList>
    </citation>
    <scope>NUCLEOTIDE SEQUENCE [LARGE SCALE GENOMIC DNA]</scope>
    <source>
        <strain evidence="1">Iper-2018</strain>
    </source>
</reference>
<protein>
    <submittedName>
        <fullName evidence="1">Uncharacterized protein</fullName>
    </submittedName>
</protein>
<gene>
    <name evidence="1" type="ORF">HPB47_005964</name>
</gene>
<name>A0AC60QZE5_IXOPE</name>